<dbReference type="PROSITE" id="PS51193">
    <property type="entry name" value="HELICASE_ATP_BIND_2"/>
    <property type="match status" value="1"/>
</dbReference>
<evidence type="ECO:0000259" key="18">
    <source>
        <dbReference type="PROSITE" id="PS51193"/>
    </source>
</evidence>
<evidence type="ECO:0000256" key="12">
    <source>
        <dbReference type="ARBA" id="ARBA00023204"/>
    </source>
</evidence>
<keyword evidence="4" id="KW-0547">Nucleotide-binding</keyword>
<dbReference type="Gene3D" id="3.40.50.300">
    <property type="entry name" value="P-loop containing nucleotide triphosphate hydrolases"/>
    <property type="match status" value="2"/>
</dbReference>
<dbReference type="GO" id="GO:0003677">
    <property type="term" value="F:DNA binding"/>
    <property type="evidence" value="ECO:0007669"/>
    <property type="project" value="UniProtKB-KW"/>
</dbReference>
<dbReference type="InterPro" id="IPR014001">
    <property type="entry name" value="Helicase_ATP-bd"/>
</dbReference>
<name>A0A133NKH5_9FUSO</name>
<evidence type="ECO:0000313" key="19">
    <source>
        <dbReference type="EMBL" id="KXA16784.1"/>
    </source>
</evidence>
<evidence type="ECO:0000259" key="17">
    <source>
        <dbReference type="PROSITE" id="PS51192"/>
    </source>
</evidence>
<dbReference type="PATRIC" id="fig|134605.3.peg.208"/>
<keyword evidence="9" id="KW-0408">Iron</keyword>
<dbReference type="STRING" id="134605.HMPREF3206_00206"/>
<evidence type="ECO:0000256" key="7">
    <source>
        <dbReference type="ARBA" id="ARBA00022806"/>
    </source>
</evidence>
<dbReference type="GO" id="GO:0043139">
    <property type="term" value="F:5'-3' DNA helicase activity"/>
    <property type="evidence" value="ECO:0007669"/>
    <property type="project" value="UniProtKB-EC"/>
</dbReference>
<evidence type="ECO:0000256" key="5">
    <source>
        <dbReference type="ARBA" id="ARBA00022763"/>
    </source>
</evidence>
<dbReference type="Pfam" id="PF00270">
    <property type="entry name" value="DEAD"/>
    <property type="match status" value="1"/>
</dbReference>
<dbReference type="Proteomes" id="UP000070617">
    <property type="component" value="Unassembled WGS sequence"/>
</dbReference>
<protein>
    <recommendedName>
        <fullName evidence="15">DNA 5'-3' helicase</fullName>
        <ecNumber evidence="15">5.6.2.3</ecNumber>
    </recommendedName>
</protein>
<feature type="domain" description="Helicase ATP-binding" evidence="18">
    <location>
        <begin position="11"/>
        <end position="288"/>
    </location>
</feature>
<dbReference type="InterPro" id="IPR014013">
    <property type="entry name" value="Helic_SF1/SF2_ATP-bd_DinG/Rad3"/>
</dbReference>
<dbReference type="AlphaFoldDB" id="A0A133NKH5"/>
<evidence type="ECO:0000256" key="2">
    <source>
        <dbReference type="ARBA" id="ARBA00022485"/>
    </source>
</evidence>
<dbReference type="GO" id="GO:0005524">
    <property type="term" value="F:ATP binding"/>
    <property type="evidence" value="ECO:0007669"/>
    <property type="project" value="UniProtKB-KW"/>
</dbReference>
<dbReference type="InterPro" id="IPR006555">
    <property type="entry name" value="ATP-dep_Helicase_C"/>
</dbReference>
<evidence type="ECO:0000313" key="20">
    <source>
        <dbReference type="Proteomes" id="UP000070617"/>
    </source>
</evidence>
<evidence type="ECO:0000256" key="6">
    <source>
        <dbReference type="ARBA" id="ARBA00022801"/>
    </source>
</evidence>
<evidence type="ECO:0000256" key="16">
    <source>
        <dbReference type="ARBA" id="ARBA00048954"/>
    </source>
</evidence>
<comment type="similarity">
    <text evidence="14">Belongs to the helicase family. DinG subfamily.</text>
</comment>
<keyword evidence="20" id="KW-1185">Reference proteome</keyword>
<keyword evidence="3" id="KW-0479">Metal-binding</keyword>
<dbReference type="SMART" id="SM00487">
    <property type="entry name" value="DEXDc"/>
    <property type="match status" value="1"/>
</dbReference>
<comment type="catalytic activity">
    <reaction evidence="16">
        <text>ATP + H2O = ADP + phosphate + H(+)</text>
        <dbReference type="Rhea" id="RHEA:13065"/>
        <dbReference type="ChEBI" id="CHEBI:15377"/>
        <dbReference type="ChEBI" id="CHEBI:15378"/>
        <dbReference type="ChEBI" id="CHEBI:30616"/>
        <dbReference type="ChEBI" id="CHEBI:43474"/>
        <dbReference type="ChEBI" id="CHEBI:456216"/>
        <dbReference type="EC" id="5.6.2.3"/>
    </reaction>
</comment>
<dbReference type="GO" id="GO:0006281">
    <property type="term" value="P:DNA repair"/>
    <property type="evidence" value="ECO:0007669"/>
    <property type="project" value="UniProtKB-KW"/>
</dbReference>
<keyword evidence="10" id="KW-0411">Iron-sulfur</keyword>
<dbReference type="GO" id="GO:0016818">
    <property type="term" value="F:hydrolase activity, acting on acid anhydrides, in phosphorus-containing anhydrides"/>
    <property type="evidence" value="ECO:0007669"/>
    <property type="project" value="InterPro"/>
</dbReference>
<dbReference type="RefSeq" id="WP_008801237.1">
    <property type="nucleotide sequence ID" value="NZ_KQ956512.1"/>
</dbReference>
<dbReference type="SMART" id="SM00488">
    <property type="entry name" value="DEXDc2"/>
    <property type="match status" value="1"/>
</dbReference>
<evidence type="ECO:0000256" key="15">
    <source>
        <dbReference type="ARBA" id="ARBA00044969"/>
    </source>
</evidence>
<dbReference type="GO" id="GO:0051539">
    <property type="term" value="F:4 iron, 4 sulfur cluster binding"/>
    <property type="evidence" value="ECO:0007669"/>
    <property type="project" value="UniProtKB-KW"/>
</dbReference>
<accession>A0A133NKH5</accession>
<feature type="domain" description="Helicase ATP-binding" evidence="17">
    <location>
        <begin position="33"/>
        <end position="308"/>
    </location>
</feature>
<dbReference type="PANTHER" id="PTHR11472:SF34">
    <property type="entry name" value="REGULATOR OF TELOMERE ELONGATION HELICASE 1"/>
    <property type="match status" value="1"/>
</dbReference>
<evidence type="ECO:0000256" key="13">
    <source>
        <dbReference type="ARBA" id="ARBA00023235"/>
    </source>
</evidence>
<keyword evidence="6" id="KW-0378">Hydrolase</keyword>
<dbReference type="InterPro" id="IPR045028">
    <property type="entry name" value="DinG/Rad3-like"/>
</dbReference>
<evidence type="ECO:0000256" key="3">
    <source>
        <dbReference type="ARBA" id="ARBA00022723"/>
    </source>
</evidence>
<keyword evidence="13" id="KW-0413">Isomerase</keyword>
<dbReference type="EC" id="5.6.2.3" evidence="15"/>
<dbReference type="PANTHER" id="PTHR11472">
    <property type="entry name" value="DNA REPAIR DEAD HELICASE RAD3/XP-D SUBFAMILY MEMBER"/>
    <property type="match status" value="1"/>
</dbReference>
<keyword evidence="7 19" id="KW-0347">Helicase</keyword>
<dbReference type="Pfam" id="PF06733">
    <property type="entry name" value="DEAD_2"/>
    <property type="match status" value="1"/>
</dbReference>
<comment type="caution">
    <text evidence="19">The sequence shown here is derived from an EMBL/GenBank/DDBJ whole genome shotgun (WGS) entry which is preliminary data.</text>
</comment>
<dbReference type="Pfam" id="PF13307">
    <property type="entry name" value="Helicase_C_2"/>
    <property type="match status" value="1"/>
</dbReference>
<evidence type="ECO:0000256" key="14">
    <source>
        <dbReference type="ARBA" id="ARBA00038058"/>
    </source>
</evidence>
<dbReference type="PROSITE" id="PS51192">
    <property type="entry name" value="HELICASE_ATP_BIND_1"/>
    <property type="match status" value="1"/>
</dbReference>
<comment type="cofactor">
    <cofactor evidence="1">
        <name>[4Fe-4S] cluster</name>
        <dbReference type="ChEBI" id="CHEBI:49883"/>
    </cofactor>
</comment>
<dbReference type="SMART" id="SM00491">
    <property type="entry name" value="HELICc2"/>
    <property type="match status" value="1"/>
</dbReference>
<evidence type="ECO:0000256" key="10">
    <source>
        <dbReference type="ARBA" id="ARBA00023014"/>
    </source>
</evidence>
<dbReference type="EMBL" id="LRPX01000006">
    <property type="protein sequence ID" value="KXA16784.1"/>
    <property type="molecule type" value="Genomic_DNA"/>
</dbReference>
<dbReference type="InterPro" id="IPR006554">
    <property type="entry name" value="Helicase-like_DEXD_c2"/>
</dbReference>
<keyword evidence="8" id="KW-0067">ATP-binding</keyword>
<keyword evidence="2" id="KW-0004">4Fe-4S</keyword>
<dbReference type="InterPro" id="IPR010614">
    <property type="entry name" value="RAD3-like_helicase_DEAD"/>
</dbReference>
<evidence type="ECO:0000256" key="1">
    <source>
        <dbReference type="ARBA" id="ARBA00001966"/>
    </source>
</evidence>
<gene>
    <name evidence="19" type="ORF">HMPREF3206_00206</name>
</gene>
<dbReference type="InterPro" id="IPR011545">
    <property type="entry name" value="DEAD/DEAH_box_helicase_dom"/>
</dbReference>
<evidence type="ECO:0000256" key="9">
    <source>
        <dbReference type="ARBA" id="ARBA00023004"/>
    </source>
</evidence>
<dbReference type="InterPro" id="IPR027417">
    <property type="entry name" value="P-loop_NTPase"/>
</dbReference>
<dbReference type="SUPFAM" id="SSF52540">
    <property type="entry name" value="P-loop containing nucleoside triphosphate hydrolases"/>
    <property type="match status" value="1"/>
</dbReference>
<evidence type="ECO:0000256" key="4">
    <source>
        <dbReference type="ARBA" id="ARBA00022741"/>
    </source>
</evidence>
<keyword evidence="11" id="KW-0238">DNA-binding</keyword>
<sequence>MKGKVYMDIAELSHHIPNFEYRKEQVDMMNAIRESLEADRKIIIEAGTGTGKTLAYLIPTLEWAIENKKKVICTTNTINLQEQLLFKDLPIAKNIINKHFSYLLVKGRNNYICKRLFHNFILGNSLDISTLSSEQKKQFDYLKSWGKMTEFGDKAELPFEVDSDIWEMIQSSSEFCQGKRCPFREECFYMKNRALKASADLIVCNHHIFFADLNVRNSVDFDAEYLILPKYDVVVFDEAHNIESVARSYFSLEVSRYSFVRMLNQIQNQEKTKKRKVLPALETLLQSLPTEKKQEKEFRKALQNIEQEHLKCLEIGLDFFETLANHFLKNHQGKISKSLQKDEMLFSPFLSPLREKKDHFILAMKSYSIALDYFYSQVKDGEEQNQYLMDFQNFAFKLKSFLATFQEIHQFDNDDFVYWIEANAKYKNAALVAAPLNIDQILKESLFVHLERLIFTSATLAVNGDFSYFKIAVGLEEDTMEKMIPSPFFYDDQMTVYIPSDLVDPDKSFDFVEEVSEFLKQLFLKTGGRAFVLFTSYSSLNQIYYSMLEDLQEAGITVLLHGEKPRSQLISDFKRVENPVLFGTSSFWEGVDIQGEQLRNVVIIKLPFLVPSDPVVSAISAKFEKQKRNPFMEYQLPEAVIKFKQGIGRLVRSKEDYGNIFILDNRILKKRYGKVFLDSIPSKNIQILEKNQILKIVK</sequence>
<organism evidence="19 20">
    <name type="scientific">Fusobacterium equinum</name>
    <dbReference type="NCBI Taxonomy" id="134605"/>
    <lineage>
        <taxon>Bacteria</taxon>
        <taxon>Fusobacteriati</taxon>
        <taxon>Fusobacteriota</taxon>
        <taxon>Fusobacteriia</taxon>
        <taxon>Fusobacteriales</taxon>
        <taxon>Fusobacteriaceae</taxon>
        <taxon>Fusobacterium</taxon>
    </lineage>
</organism>
<keyword evidence="12" id="KW-0234">DNA repair</keyword>
<proteinExistence type="inferred from homology"/>
<dbReference type="GO" id="GO:0046872">
    <property type="term" value="F:metal ion binding"/>
    <property type="evidence" value="ECO:0007669"/>
    <property type="project" value="UniProtKB-KW"/>
</dbReference>
<evidence type="ECO:0000256" key="8">
    <source>
        <dbReference type="ARBA" id="ARBA00022840"/>
    </source>
</evidence>
<evidence type="ECO:0000256" key="11">
    <source>
        <dbReference type="ARBA" id="ARBA00023125"/>
    </source>
</evidence>
<keyword evidence="5" id="KW-0227">DNA damage</keyword>
<reference evidence="20" key="1">
    <citation type="submission" date="2016-01" db="EMBL/GenBank/DDBJ databases">
        <authorList>
            <person name="Mitreva M."/>
            <person name="Pepin K.H."/>
            <person name="Mihindukulasuriya K.A."/>
            <person name="Fulton R."/>
            <person name="Fronick C."/>
            <person name="O'Laughlin M."/>
            <person name="Miner T."/>
            <person name="Herter B."/>
            <person name="Rosa B.A."/>
            <person name="Cordes M."/>
            <person name="Tomlinson C."/>
            <person name="Wollam A."/>
            <person name="Palsikar V.B."/>
            <person name="Mardis E.R."/>
            <person name="Wilson R.K."/>
        </authorList>
    </citation>
    <scope>NUCLEOTIDE SEQUENCE [LARGE SCALE GENOMIC DNA]</scope>
    <source>
        <strain evidence="20">CMW8396</strain>
    </source>
</reference>